<proteinExistence type="predicted"/>
<name>A0A2P2PK77_RHIMU</name>
<reference evidence="1" key="1">
    <citation type="submission" date="2018-02" db="EMBL/GenBank/DDBJ databases">
        <title>Rhizophora mucronata_Transcriptome.</title>
        <authorList>
            <person name="Meera S.P."/>
            <person name="Sreeshan A."/>
            <person name="Augustine A."/>
        </authorList>
    </citation>
    <scope>NUCLEOTIDE SEQUENCE</scope>
    <source>
        <tissue evidence="1">Leaf</tissue>
    </source>
</reference>
<protein>
    <submittedName>
        <fullName evidence="1">Uncharacterized protein</fullName>
    </submittedName>
</protein>
<dbReference type="AlphaFoldDB" id="A0A2P2PK77"/>
<evidence type="ECO:0000313" key="1">
    <source>
        <dbReference type="EMBL" id="MBX55154.1"/>
    </source>
</evidence>
<sequence length="43" mass="4948">MSPQYHLPMQQPAYLSPYCSMPPVNIQQSLFQPCLQLQILLSI</sequence>
<dbReference type="EMBL" id="GGEC01074670">
    <property type="protein sequence ID" value="MBX55154.1"/>
    <property type="molecule type" value="Transcribed_RNA"/>
</dbReference>
<organism evidence="1">
    <name type="scientific">Rhizophora mucronata</name>
    <name type="common">Asiatic mangrove</name>
    <dbReference type="NCBI Taxonomy" id="61149"/>
    <lineage>
        <taxon>Eukaryota</taxon>
        <taxon>Viridiplantae</taxon>
        <taxon>Streptophyta</taxon>
        <taxon>Embryophyta</taxon>
        <taxon>Tracheophyta</taxon>
        <taxon>Spermatophyta</taxon>
        <taxon>Magnoliopsida</taxon>
        <taxon>eudicotyledons</taxon>
        <taxon>Gunneridae</taxon>
        <taxon>Pentapetalae</taxon>
        <taxon>rosids</taxon>
        <taxon>fabids</taxon>
        <taxon>Malpighiales</taxon>
        <taxon>Rhizophoraceae</taxon>
        <taxon>Rhizophora</taxon>
    </lineage>
</organism>
<accession>A0A2P2PK77</accession>